<evidence type="ECO:0000259" key="4">
    <source>
        <dbReference type="Pfam" id="PF21467"/>
    </source>
</evidence>
<dbReference type="InterPro" id="IPR048912">
    <property type="entry name" value="BetaGal1-like_ABD1"/>
</dbReference>
<evidence type="ECO:0000313" key="6">
    <source>
        <dbReference type="Proteomes" id="UP000194236"/>
    </source>
</evidence>
<dbReference type="Gene3D" id="2.60.120.260">
    <property type="entry name" value="Galactose-binding domain-like"/>
    <property type="match status" value="2"/>
</dbReference>
<proteinExistence type="predicted"/>
<keyword evidence="2" id="KW-0326">Glycosidase</keyword>
<dbReference type="PANTHER" id="PTHR23421">
    <property type="entry name" value="BETA-GALACTOSIDASE RELATED"/>
    <property type="match status" value="1"/>
</dbReference>
<reference evidence="5 6" key="1">
    <citation type="submission" date="2017-03" db="EMBL/GenBank/DDBJ databases">
        <title>Genome Survey of Euroglyphus maynei.</title>
        <authorList>
            <person name="Arlian L.G."/>
            <person name="Morgan M.S."/>
            <person name="Rider S.D."/>
        </authorList>
    </citation>
    <scope>NUCLEOTIDE SEQUENCE [LARGE SCALE GENOMIC DNA]</scope>
    <source>
        <strain evidence="5">Arlian Lab</strain>
        <tissue evidence="5">Whole body</tissue>
    </source>
</reference>
<feature type="domain" description="Beta-galactosidase galactose-binding" evidence="4">
    <location>
        <begin position="229"/>
        <end position="288"/>
    </location>
</feature>
<dbReference type="Pfam" id="PF21467">
    <property type="entry name" value="BetaGal_gal-bd"/>
    <property type="match status" value="1"/>
</dbReference>
<feature type="non-terminal residue" evidence="5">
    <location>
        <position position="1"/>
    </location>
</feature>
<gene>
    <name evidence="5" type="ORF">BLA29_008734</name>
</gene>
<dbReference type="AlphaFoldDB" id="A0A1Y3BXD3"/>
<dbReference type="OrthoDB" id="6503908at2759"/>
<comment type="caution">
    <text evidence="5">The sequence shown here is derived from an EMBL/GenBank/DDBJ whole genome shotgun (WGS) entry which is preliminary data.</text>
</comment>
<evidence type="ECO:0000313" key="5">
    <source>
        <dbReference type="EMBL" id="OTF83745.1"/>
    </source>
</evidence>
<feature type="domain" description="Beta-galactosidase 1-like first all-beta" evidence="3">
    <location>
        <begin position="90"/>
        <end position="197"/>
    </location>
</feature>
<dbReference type="Proteomes" id="UP000194236">
    <property type="component" value="Unassembled WGS sequence"/>
</dbReference>
<dbReference type="GO" id="GO:0004553">
    <property type="term" value="F:hydrolase activity, hydrolyzing O-glycosyl compounds"/>
    <property type="evidence" value="ECO:0007669"/>
    <property type="project" value="InterPro"/>
</dbReference>
<evidence type="ECO:0000256" key="1">
    <source>
        <dbReference type="ARBA" id="ARBA00022801"/>
    </source>
</evidence>
<dbReference type="Pfam" id="PF21317">
    <property type="entry name" value="BetaGal_ABD_1"/>
    <property type="match status" value="1"/>
</dbReference>
<dbReference type="InterPro" id="IPR001944">
    <property type="entry name" value="Glycoside_Hdrlase_35"/>
</dbReference>
<feature type="non-terminal residue" evidence="5">
    <location>
        <position position="288"/>
    </location>
</feature>
<keyword evidence="1" id="KW-0378">Hydrolase</keyword>
<dbReference type="GO" id="GO:0005975">
    <property type="term" value="P:carbohydrate metabolic process"/>
    <property type="evidence" value="ECO:0007669"/>
    <property type="project" value="InterPro"/>
</dbReference>
<dbReference type="SUPFAM" id="SSF49785">
    <property type="entry name" value="Galactose-binding domain-like"/>
    <property type="match status" value="1"/>
</dbReference>
<name>A0A1Y3BXD3_EURMA</name>
<evidence type="ECO:0000259" key="3">
    <source>
        <dbReference type="Pfam" id="PF21317"/>
    </source>
</evidence>
<dbReference type="InterPro" id="IPR008979">
    <property type="entry name" value="Galactose-bd-like_sf"/>
</dbReference>
<sequence length="288" mass="32856">VTTSYDYDAPLSESGNYTEKYYKTRELYEKLVASGRQPAIAIPSNPPPVVMAKAYGNLAMKEYLNFEQIITLLKPVVMKQALFMEFIDNSSGFGFILYRLKTKPIHTFNITGPIKDRAIIMIDGKVVTKIEDGAKNLNIHLNQSEWFMNPNVEYTVDILVENLGRANWGTTLLNVERKGINSTILLDGQVCNEIHTFTFDFNESFMHSTIQSKWNPINNDNEEQQHEGPRLYRTLLQIESNPTDTFMELSGWTHGNVFVNNFNIGRFDHRGPQKTLYIPGPLLVPGEN</sequence>
<evidence type="ECO:0000256" key="2">
    <source>
        <dbReference type="ARBA" id="ARBA00023295"/>
    </source>
</evidence>
<protein>
    <submittedName>
        <fullName evidence="5">Uncharacterized protein</fullName>
    </submittedName>
</protein>
<dbReference type="EMBL" id="MUJZ01002341">
    <property type="protein sequence ID" value="OTF83745.1"/>
    <property type="molecule type" value="Genomic_DNA"/>
</dbReference>
<dbReference type="InterPro" id="IPR048913">
    <property type="entry name" value="BetaGal_gal-bd"/>
</dbReference>
<organism evidence="5 6">
    <name type="scientific">Euroglyphus maynei</name>
    <name type="common">Mayne's house dust mite</name>
    <dbReference type="NCBI Taxonomy" id="6958"/>
    <lineage>
        <taxon>Eukaryota</taxon>
        <taxon>Metazoa</taxon>
        <taxon>Ecdysozoa</taxon>
        <taxon>Arthropoda</taxon>
        <taxon>Chelicerata</taxon>
        <taxon>Arachnida</taxon>
        <taxon>Acari</taxon>
        <taxon>Acariformes</taxon>
        <taxon>Sarcoptiformes</taxon>
        <taxon>Astigmata</taxon>
        <taxon>Psoroptidia</taxon>
        <taxon>Analgoidea</taxon>
        <taxon>Pyroglyphidae</taxon>
        <taxon>Pyroglyphinae</taxon>
        <taxon>Euroglyphus</taxon>
    </lineage>
</organism>
<accession>A0A1Y3BXD3</accession>
<keyword evidence="6" id="KW-1185">Reference proteome</keyword>